<keyword evidence="3" id="KW-1003">Cell membrane</keyword>
<evidence type="ECO:0000256" key="2">
    <source>
        <dbReference type="ARBA" id="ARBA00010142"/>
    </source>
</evidence>
<dbReference type="SMART" id="SM00174">
    <property type="entry name" value="RHO"/>
    <property type="match status" value="1"/>
</dbReference>
<dbReference type="STRING" id="946362.F2TW39"/>
<dbReference type="PROSITE" id="PS51420">
    <property type="entry name" value="RHO"/>
    <property type="match status" value="1"/>
</dbReference>
<name>F2TW39_SALR5</name>
<dbReference type="InterPro" id="IPR001806">
    <property type="entry name" value="Small_GTPase"/>
</dbReference>
<dbReference type="RefSeq" id="XP_004998855.1">
    <property type="nucleotide sequence ID" value="XM_004998798.1"/>
</dbReference>
<keyword evidence="4" id="KW-0488">Methylation</keyword>
<dbReference type="SMART" id="SM00175">
    <property type="entry name" value="RAB"/>
    <property type="match status" value="1"/>
</dbReference>
<evidence type="ECO:0000256" key="3">
    <source>
        <dbReference type="ARBA" id="ARBA00022475"/>
    </source>
</evidence>
<dbReference type="GO" id="GO:0005886">
    <property type="term" value="C:plasma membrane"/>
    <property type="evidence" value="ECO:0007669"/>
    <property type="project" value="UniProtKB-SubCell"/>
</dbReference>
<dbReference type="Pfam" id="PF00071">
    <property type="entry name" value="Ras"/>
    <property type="match status" value="1"/>
</dbReference>
<dbReference type="OMA" id="NIESKWV"/>
<evidence type="ECO:0000256" key="5">
    <source>
        <dbReference type="ARBA" id="ARBA00022741"/>
    </source>
</evidence>
<dbReference type="PROSITE" id="PS51419">
    <property type="entry name" value="RAB"/>
    <property type="match status" value="1"/>
</dbReference>
<dbReference type="OrthoDB" id="8830751at2759"/>
<evidence type="ECO:0000313" key="11">
    <source>
        <dbReference type="Proteomes" id="UP000007799"/>
    </source>
</evidence>
<evidence type="ECO:0000256" key="8">
    <source>
        <dbReference type="ARBA" id="ARBA00023288"/>
    </source>
</evidence>
<dbReference type="eggNOG" id="KOG0393">
    <property type="taxonomic scope" value="Eukaryota"/>
</dbReference>
<dbReference type="Gene3D" id="3.40.50.300">
    <property type="entry name" value="P-loop containing nucleotide triphosphate hydrolases"/>
    <property type="match status" value="1"/>
</dbReference>
<dbReference type="GO" id="GO:0005525">
    <property type="term" value="F:GTP binding"/>
    <property type="evidence" value="ECO:0007669"/>
    <property type="project" value="UniProtKB-KW"/>
</dbReference>
<accession>F2TW39</accession>
<dbReference type="GO" id="GO:0007264">
    <property type="term" value="P:small GTPase-mediated signal transduction"/>
    <property type="evidence" value="ECO:0007669"/>
    <property type="project" value="InterPro"/>
</dbReference>
<dbReference type="GeneID" id="16067600"/>
<dbReference type="PANTHER" id="PTHR24072">
    <property type="entry name" value="RHO FAMILY GTPASE"/>
    <property type="match status" value="1"/>
</dbReference>
<sequence>MANVSKKLVCIGDGSAGKTCLLIVYANNEFPEKYVPTVFENYVATVSRPQATVELALWDTAGQEDYAHIRPLSYDGAHVFLICFAVDNRDSFENIESKWVPEMRSYCPKVPYIIVGCKSDLREDAERKQEMAGRGQTFVEFKEAEDLAERVGAQGYLECSAKTRDGVQDVFNWAADVALTAKTGGGCCTLL</sequence>
<evidence type="ECO:0000256" key="4">
    <source>
        <dbReference type="ARBA" id="ARBA00022481"/>
    </source>
</evidence>
<protein>
    <submittedName>
        <fullName evidence="10">ARHA protein</fullName>
    </submittedName>
</protein>
<gene>
    <name evidence="10" type="ORF">PTSG_00306</name>
</gene>
<dbReference type="SMART" id="SM00173">
    <property type="entry name" value="RAS"/>
    <property type="match status" value="1"/>
</dbReference>
<dbReference type="PRINTS" id="PR00449">
    <property type="entry name" value="RASTRNSFRMNG"/>
</dbReference>
<dbReference type="InterPro" id="IPR005225">
    <property type="entry name" value="Small_GTP-bd"/>
</dbReference>
<comment type="subcellular location">
    <subcellularLocation>
        <location evidence="1">Cell membrane</location>
        <topology evidence="1">Lipid-anchor</topology>
        <orientation evidence="1">Cytoplasmic side</orientation>
    </subcellularLocation>
</comment>
<evidence type="ECO:0000256" key="9">
    <source>
        <dbReference type="ARBA" id="ARBA00023289"/>
    </source>
</evidence>
<keyword evidence="6" id="KW-0342">GTP-binding</keyword>
<evidence type="ECO:0000256" key="7">
    <source>
        <dbReference type="ARBA" id="ARBA00023136"/>
    </source>
</evidence>
<evidence type="ECO:0000256" key="6">
    <source>
        <dbReference type="ARBA" id="ARBA00023134"/>
    </source>
</evidence>
<dbReference type="GO" id="GO:0003924">
    <property type="term" value="F:GTPase activity"/>
    <property type="evidence" value="ECO:0007669"/>
    <property type="project" value="InterPro"/>
</dbReference>
<dbReference type="AlphaFoldDB" id="F2TW39"/>
<proteinExistence type="inferred from homology"/>
<keyword evidence="11" id="KW-1185">Reference proteome</keyword>
<organism evidence="11">
    <name type="scientific">Salpingoeca rosetta (strain ATCC 50818 / BSB-021)</name>
    <dbReference type="NCBI Taxonomy" id="946362"/>
    <lineage>
        <taxon>Eukaryota</taxon>
        <taxon>Choanoflagellata</taxon>
        <taxon>Craspedida</taxon>
        <taxon>Salpingoecidae</taxon>
        <taxon>Salpingoeca</taxon>
    </lineage>
</organism>
<reference evidence="10" key="1">
    <citation type="submission" date="2009-08" db="EMBL/GenBank/DDBJ databases">
        <title>Annotation of Salpingoeca rosetta.</title>
        <authorList>
            <consortium name="The Broad Institute Genome Sequencing Platform"/>
            <person name="Russ C."/>
            <person name="Cuomo C."/>
            <person name="Burger G."/>
            <person name="Gray M.W."/>
            <person name="Holland P.W.H."/>
            <person name="King N."/>
            <person name="Lang F.B.F."/>
            <person name="Roger A.J."/>
            <person name="Ruiz-Trillo I."/>
            <person name="Young S.K."/>
            <person name="Zeng Q."/>
            <person name="Gargeya S."/>
            <person name="Alvarado L."/>
            <person name="Berlin A."/>
            <person name="Chapman S.B."/>
            <person name="Chen Z."/>
            <person name="Freedman E."/>
            <person name="Gellesch M."/>
            <person name="Goldberg J."/>
            <person name="Griggs A."/>
            <person name="Gujja S."/>
            <person name="Heilman E."/>
            <person name="Heiman D."/>
            <person name="Howarth C."/>
            <person name="Mehta T."/>
            <person name="Neiman D."/>
            <person name="Pearson M."/>
            <person name="Roberts A."/>
            <person name="Saif S."/>
            <person name="Shea T."/>
            <person name="Shenoy N."/>
            <person name="Sisk P."/>
            <person name="Stolte C."/>
            <person name="Sykes S."/>
            <person name="White J."/>
            <person name="Yandava C."/>
            <person name="Haas B."/>
            <person name="Nusbaum C."/>
            <person name="Birren B."/>
        </authorList>
    </citation>
    <scope>NUCLEOTIDE SEQUENCE [LARGE SCALE GENOMIC DNA]</scope>
    <source>
        <strain evidence="10">ATCC 50818</strain>
    </source>
</reference>
<dbReference type="InterPro" id="IPR027417">
    <property type="entry name" value="P-loop_NTPase"/>
</dbReference>
<dbReference type="FunFam" id="3.40.50.300:FF:000983">
    <property type="entry name" value="Rho family GTPase"/>
    <property type="match status" value="1"/>
</dbReference>
<keyword evidence="5" id="KW-0547">Nucleotide-binding</keyword>
<comment type="similarity">
    <text evidence="2">Belongs to the small GTPase superfamily. Rho family.</text>
</comment>
<evidence type="ECO:0000313" key="10">
    <source>
        <dbReference type="EMBL" id="EGD72285.1"/>
    </source>
</evidence>
<dbReference type="Proteomes" id="UP000007799">
    <property type="component" value="Unassembled WGS sequence"/>
</dbReference>
<dbReference type="CDD" id="cd00157">
    <property type="entry name" value="Rho"/>
    <property type="match status" value="1"/>
</dbReference>
<keyword evidence="8" id="KW-0449">Lipoprotein</keyword>
<keyword evidence="9" id="KW-0636">Prenylation</keyword>
<dbReference type="NCBIfam" id="TIGR00231">
    <property type="entry name" value="small_GTP"/>
    <property type="match status" value="1"/>
</dbReference>
<dbReference type="InParanoid" id="F2TW39"/>
<evidence type="ECO:0000256" key="1">
    <source>
        <dbReference type="ARBA" id="ARBA00004342"/>
    </source>
</evidence>
<dbReference type="KEGG" id="sre:PTSG_00306"/>
<dbReference type="PROSITE" id="PS51421">
    <property type="entry name" value="RAS"/>
    <property type="match status" value="1"/>
</dbReference>
<dbReference type="SUPFAM" id="SSF52540">
    <property type="entry name" value="P-loop containing nucleoside triphosphate hydrolases"/>
    <property type="match status" value="1"/>
</dbReference>
<dbReference type="InterPro" id="IPR003578">
    <property type="entry name" value="Small_GTPase_Rho"/>
</dbReference>
<keyword evidence="7" id="KW-0472">Membrane</keyword>
<dbReference type="EMBL" id="GL832955">
    <property type="protein sequence ID" value="EGD72285.1"/>
    <property type="molecule type" value="Genomic_DNA"/>
</dbReference>